<dbReference type="EMBL" id="JAUTAL010000001">
    <property type="protein sequence ID" value="MDQ1095433.1"/>
    <property type="molecule type" value="Genomic_DNA"/>
</dbReference>
<sequence>MRIKINDISDSEKVFRERIICGKNKIPEYPGSIFSDHSMR</sequence>
<gene>
    <name evidence="1" type="ORF">QE404_000580</name>
</gene>
<proteinExistence type="predicted"/>
<accession>A0ABU0TH04</accession>
<keyword evidence="2" id="KW-1185">Reference proteome</keyword>
<evidence type="ECO:0000313" key="2">
    <source>
        <dbReference type="Proteomes" id="UP001225072"/>
    </source>
</evidence>
<organism evidence="1 2">
    <name type="scientific">Chryseobacterium camelliae</name>
    <dbReference type="NCBI Taxonomy" id="1265445"/>
    <lineage>
        <taxon>Bacteria</taxon>
        <taxon>Pseudomonadati</taxon>
        <taxon>Bacteroidota</taxon>
        <taxon>Flavobacteriia</taxon>
        <taxon>Flavobacteriales</taxon>
        <taxon>Weeksellaceae</taxon>
        <taxon>Chryseobacterium group</taxon>
        <taxon>Chryseobacterium</taxon>
    </lineage>
</organism>
<evidence type="ECO:0000313" key="1">
    <source>
        <dbReference type="EMBL" id="MDQ1095433.1"/>
    </source>
</evidence>
<reference evidence="1 2" key="1">
    <citation type="submission" date="2023-07" db="EMBL/GenBank/DDBJ databases">
        <title>Functional and genomic diversity of the sorghum phyllosphere microbiome.</title>
        <authorList>
            <person name="Shade A."/>
        </authorList>
    </citation>
    <scope>NUCLEOTIDE SEQUENCE [LARGE SCALE GENOMIC DNA]</scope>
    <source>
        <strain evidence="1 2">SORGH_AS_1064</strain>
    </source>
</reference>
<name>A0ABU0TH04_9FLAO</name>
<dbReference type="Proteomes" id="UP001225072">
    <property type="component" value="Unassembled WGS sequence"/>
</dbReference>
<protein>
    <submittedName>
        <fullName evidence="1">Uncharacterized protein</fullName>
    </submittedName>
</protein>
<comment type="caution">
    <text evidence="1">The sequence shown here is derived from an EMBL/GenBank/DDBJ whole genome shotgun (WGS) entry which is preliminary data.</text>
</comment>